<gene>
    <name evidence="2" type="ORF">KTH89_21675</name>
</gene>
<dbReference type="AlphaFoldDB" id="A0A949K483"/>
<dbReference type="EMBL" id="JAHQCW010000051">
    <property type="protein sequence ID" value="MBU9739152.1"/>
    <property type="molecule type" value="Genomic_DNA"/>
</dbReference>
<dbReference type="InterPro" id="IPR016195">
    <property type="entry name" value="Pol/histidinol_Pase-like"/>
</dbReference>
<dbReference type="SMART" id="SM00481">
    <property type="entry name" value="POLIIIAc"/>
    <property type="match status" value="1"/>
</dbReference>
<keyword evidence="3" id="KW-1185">Reference proteome</keyword>
<dbReference type="Gene3D" id="3.20.20.140">
    <property type="entry name" value="Metal-dependent hydrolases"/>
    <property type="match status" value="1"/>
</dbReference>
<name>A0A949K483_9FIRM</name>
<sequence>MDRIENLIENLNHAQREVRLQAVRDLKQAVDHGDIPSVPRQDECNNHVHSQYSFSPYSPSKIAWKAYTVGLTTCGIVDHESVAGCLEFKEACAILGVIPTVGFEVRLNWDNTPLKGKKFNNPDQLSVGYFPVHGVPISSLGKIEEFLVPIREAREIRNRAMVKKVDAILSNYGMNLDFDAHVIPVSRWKEKGTITERHLLFATGQRMIEKYGRGQALVDFLEKKLEIPLSGKVKEYLLDTASPIYDYDLTNLLKGFFSENMYVPANAQETPDVEKTIPFLNSLGCIPTYTYLGDVRGESVTGDKKTQKFEDDILDDLFKYVSEYGMQGFSYAPSRNSEDQVKRVRDLCARYNMLEVCGEDINQPRQPFINTTLTAEEKKYFDDVAWAIIGHEKVADGALERGILSEETKRRYPSVQERIRVFREYVTNSEG</sequence>
<organism evidence="2 3">
    <name type="scientific">Diplocloster agilis</name>
    <dbReference type="NCBI Taxonomy" id="2850323"/>
    <lineage>
        <taxon>Bacteria</taxon>
        <taxon>Bacillati</taxon>
        <taxon>Bacillota</taxon>
        <taxon>Clostridia</taxon>
        <taxon>Lachnospirales</taxon>
        <taxon>Lachnospiraceae</taxon>
        <taxon>Diplocloster</taxon>
    </lineage>
</organism>
<dbReference type="InterPro" id="IPR003141">
    <property type="entry name" value="Pol/His_phosphatase_N"/>
</dbReference>
<dbReference type="Gene3D" id="1.10.150.650">
    <property type="match status" value="1"/>
</dbReference>
<proteinExistence type="predicted"/>
<evidence type="ECO:0000313" key="3">
    <source>
        <dbReference type="Proteomes" id="UP000712157"/>
    </source>
</evidence>
<feature type="domain" description="Polymerase/histidinol phosphatase N-terminal" evidence="1">
    <location>
        <begin position="44"/>
        <end position="109"/>
    </location>
</feature>
<evidence type="ECO:0000313" key="2">
    <source>
        <dbReference type="EMBL" id="MBU9739152.1"/>
    </source>
</evidence>
<reference evidence="2" key="1">
    <citation type="submission" date="2021-06" db="EMBL/GenBank/DDBJ databases">
        <title>Description of novel taxa of the family Lachnospiraceae.</title>
        <authorList>
            <person name="Chaplin A.V."/>
            <person name="Sokolova S.R."/>
            <person name="Pikina A.P."/>
            <person name="Korzhanova M."/>
            <person name="Belova V."/>
            <person name="Korostin D."/>
            <person name="Efimov B.A."/>
        </authorList>
    </citation>
    <scope>NUCLEOTIDE SEQUENCE</scope>
    <source>
        <strain evidence="2">ASD5720</strain>
    </source>
</reference>
<dbReference type="SUPFAM" id="SSF89550">
    <property type="entry name" value="PHP domain-like"/>
    <property type="match status" value="1"/>
</dbReference>
<dbReference type="GO" id="GO:0003824">
    <property type="term" value="F:catalytic activity"/>
    <property type="evidence" value="ECO:0007669"/>
    <property type="project" value="InterPro"/>
</dbReference>
<protein>
    <submittedName>
        <fullName evidence="2">PHP domain-containing protein</fullName>
    </submittedName>
</protein>
<dbReference type="InterPro" id="IPR004013">
    <property type="entry name" value="PHP_dom"/>
</dbReference>
<dbReference type="RefSeq" id="WP_238723066.1">
    <property type="nucleotide sequence ID" value="NZ_JAHQCW010000051.1"/>
</dbReference>
<comment type="caution">
    <text evidence="2">The sequence shown here is derived from an EMBL/GenBank/DDBJ whole genome shotgun (WGS) entry which is preliminary data.</text>
</comment>
<dbReference type="Proteomes" id="UP000712157">
    <property type="component" value="Unassembled WGS sequence"/>
</dbReference>
<dbReference type="Pfam" id="PF02811">
    <property type="entry name" value="PHP"/>
    <property type="match status" value="1"/>
</dbReference>
<evidence type="ECO:0000259" key="1">
    <source>
        <dbReference type="SMART" id="SM00481"/>
    </source>
</evidence>
<accession>A0A949K483</accession>